<dbReference type="AlphaFoldDB" id="A0AA88GCT7"/>
<evidence type="ECO:0000313" key="2">
    <source>
        <dbReference type="EMBL" id="KAG2375180.1"/>
    </source>
</evidence>
<evidence type="ECO:0000313" key="3">
    <source>
        <dbReference type="Proteomes" id="UP000816034"/>
    </source>
</evidence>
<keyword evidence="1" id="KW-0472">Membrane</keyword>
<dbReference type="GeneID" id="68102638"/>
<evidence type="ECO:0000256" key="1">
    <source>
        <dbReference type="SAM" id="Phobius"/>
    </source>
</evidence>
<feature type="transmembrane region" description="Helical" evidence="1">
    <location>
        <begin position="58"/>
        <end position="82"/>
    </location>
</feature>
<feature type="transmembrane region" description="Helical" evidence="1">
    <location>
        <begin position="12"/>
        <end position="38"/>
    </location>
</feature>
<accession>A0AA88GCT7</accession>
<feature type="transmembrane region" description="Helical" evidence="1">
    <location>
        <begin position="144"/>
        <end position="166"/>
    </location>
</feature>
<sequence>MHVRTKERAASISITGVASLLTCLAFAGMASWGVYIYSSFYKYAISTSRCDRISINNLVLTYSIVGYILAACSIMAIIARLLDMFCLSNEEKESNTLYSLVQAASGFMVLALIGILIAMAVMLYSSQCYSAARTMFNSLNPYIIAQFAILSSSCCLVCLCWCVPLCMASFTARRNLEQGYQTLQH</sequence>
<dbReference type="EMBL" id="PYSW02000040">
    <property type="protein sequence ID" value="KAG2375180.1"/>
    <property type="molecule type" value="Genomic_DNA"/>
</dbReference>
<reference evidence="2 3" key="1">
    <citation type="journal article" date="2018" name="BMC Genomics">
        <title>The genome of Naegleria lovaniensis, the basis for a comparative approach to unravel pathogenicity factors of the human pathogenic amoeba N. fowleri.</title>
        <authorList>
            <person name="Liechti N."/>
            <person name="Schurch N."/>
            <person name="Bruggmann R."/>
            <person name="Wittwer M."/>
        </authorList>
    </citation>
    <scope>NUCLEOTIDE SEQUENCE [LARGE SCALE GENOMIC DNA]</scope>
    <source>
        <strain evidence="2 3">ATCC 30569</strain>
    </source>
</reference>
<dbReference type="Proteomes" id="UP000816034">
    <property type="component" value="Unassembled WGS sequence"/>
</dbReference>
<dbReference type="RefSeq" id="XP_044544354.1">
    <property type="nucleotide sequence ID" value="XM_044685700.1"/>
</dbReference>
<name>A0AA88GCT7_NAELO</name>
<organism evidence="2 3">
    <name type="scientific">Naegleria lovaniensis</name>
    <name type="common">Amoeba</name>
    <dbReference type="NCBI Taxonomy" id="51637"/>
    <lineage>
        <taxon>Eukaryota</taxon>
        <taxon>Discoba</taxon>
        <taxon>Heterolobosea</taxon>
        <taxon>Tetramitia</taxon>
        <taxon>Eutetramitia</taxon>
        <taxon>Vahlkampfiidae</taxon>
        <taxon>Naegleria</taxon>
    </lineage>
</organism>
<keyword evidence="1" id="KW-0812">Transmembrane</keyword>
<proteinExistence type="predicted"/>
<keyword evidence="1" id="KW-1133">Transmembrane helix</keyword>
<comment type="caution">
    <text evidence="2">The sequence shown here is derived from an EMBL/GenBank/DDBJ whole genome shotgun (WGS) entry which is preliminary data.</text>
</comment>
<feature type="transmembrane region" description="Helical" evidence="1">
    <location>
        <begin position="103"/>
        <end position="124"/>
    </location>
</feature>
<keyword evidence="3" id="KW-1185">Reference proteome</keyword>
<protein>
    <submittedName>
        <fullName evidence="2">Uncharacterized protein</fullName>
    </submittedName>
</protein>
<gene>
    <name evidence="2" type="ORF">C9374_010184</name>
</gene>